<gene>
    <name evidence="6" type="ORF">I6N98_05270</name>
</gene>
<dbReference type="AlphaFoldDB" id="A0A7T4USB0"/>
<dbReference type="Pfam" id="PF02784">
    <property type="entry name" value="Orn_Arg_deC_N"/>
    <property type="match status" value="1"/>
</dbReference>
<evidence type="ECO:0000256" key="4">
    <source>
        <dbReference type="ARBA" id="ARBA00023239"/>
    </source>
</evidence>
<evidence type="ECO:0000259" key="5">
    <source>
        <dbReference type="Pfam" id="PF02784"/>
    </source>
</evidence>
<feature type="domain" description="Orn/DAP/Arg decarboxylase 2 N-terminal" evidence="5">
    <location>
        <begin position="55"/>
        <end position="294"/>
    </location>
</feature>
<dbReference type="InterPro" id="IPR029066">
    <property type="entry name" value="PLP-binding_barrel"/>
</dbReference>
<dbReference type="PROSITE" id="PS00878">
    <property type="entry name" value="ODR_DC_2_1"/>
    <property type="match status" value="1"/>
</dbReference>
<dbReference type="EMBL" id="CP066167">
    <property type="protein sequence ID" value="QQD19265.1"/>
    <property type="molecule type" value="Genomic_DNA"/>
</dbReference>
<keyword evidence="7" id="KW-1185">Reference proteome</keyword>
<organism evidence="6 7">
    <name type="scientific">Spongiibacter nanhainus</name>
    <dbReference type="NCBI Taxonomy" id="2794344"/>
    <lineage>
        <taxon>Bacteria</taxon>
        <taxon>Pseudomonadati</taxon>
        <taxon>Pseudomonadota</taxon>
        <taxon>Gammaproteobacteria</taxon>
        <taxon>Cellvibrionales</taxon>
        <taxon>Spongiibacteraceae</taxon>
        <taxon>Spongiibacter</taxon>
    </lineage>
</organism>
<dbReference type="CDD" id="cd06828">
    <property type="entry name" value="PLPDE_III_DapDC"/>
    <property type="match status" value="1"/>
</dbReference>
<dbReference type="GO" id="GO:0009089">
    <property type="term" value="P:lysine biosynthetic process via diaminopimelate"/>
    <property type="evidence" value="ECO:0007669"/>
    <property type="project" value="InterPro"/>
</dbReference>
<dbReference type="GO" id="GO:0008836">
    <property type="term" value="F:diaminopimelate decarboxylase activity"/>
    <property type="evidence" value="ECO:0007669"/>
    <property type="project" value="InterPro"/>
</dbReference>
<dbReference type="InterPro" id="IPR002986">
    <property type="entry name" value="DAP_deCOOHase_LysA"/>
</dbReference>
<dbReference type="PANTHER" id="PTHR43727">
    <property type="entry name" value="DIAMINOPIMELATE DECARBOXYLASE"/>
    <property type="match status" value="1"/>
</dbReference>
<evidence type="ECO:0000256" key="1">
    <source>
        <dbReference type="ARBA" id="ARBA00001933"/>
    </source>
</evidence>
<dbReference type="InterPro" id="IPR000183">
    <property type="entry name" value="Orn/DAP/Arg_de-COase"/>
</dbReference>
<dbReference type="Proteomes" id="UP000596063">
    <property type="component" value="Chromosome"/>
</dbReference>
<dbReference type="InterPro" id="IPR009006">
    <property type="entry name" value="Ala_racemase/Decarboxylase_C"/>
</dbReference>
<proteinExistence type="predicted"/>
<dbReference type="Gene3D" id="2.40.37.10">
    <property type="entry name" value="Lyase, Ornithine Decarboxylase, Chain A, domain 1"/>
    <property type="match status" value="1"/>
</dbReference>
<comment type="cofactor">
    <cofactor evidence="1">
        <name>pyridoxal 5'-phosphate</name>
        <dbReference type="ChEBI" id="CHEBI:597326"/>
    </cofactor>
</comment>
<dbReference type="SUPFAM" id="SSF51419">
    <property type="entry name" value="PLP-binding barrel"/>
    <property type="match status" value="1"/>
</dbReference>
<protein>
    <submittedName>
        <fullName evidence="6">Diaminopimelate decarboxylase</fullName>
    </submittedName>
</protein>
<dbReference type="InterPro" id="IPR022644">
    <property type="entry name" value="De-COase2_N"/>
</dbReference>
<evidence type="ECO:0000256" key="2">
    <source>
        <dbReference type="ARBA" id="ARBA00022793"/>
    </source>
</evidence>
<keyword evidence="4" id="KW-0456">Lyase</keyword>
<accession>A0A7T4USB0</accession>
<keyword evidence="3" id="KW-0663">Pyridoxal phosphate</keyword>
<dbReference type="KEGG" id="snan:I6N98_05270"/>
<dbReference type="RefSeq" id="WP_198570750.1">
    <property type="nucleotide sequence ID" value="NZ_CP066167.1"/>
</dbReference>
<evidence type="ECO:0000313" key="6">
    <source>
        <dbReference type="EMBL" id="QQD19265.1"/>
    </source>
</evidence>
<reference evidence="6 7" key="1">
    <citation type="submission" date="2020-12" db="EMBL/GenBank/DDBJ databases">
        <authorList>
            <person name="Shan Y."/>
        </authorList>
    </citation>
    <scope>NUCLEOTIDE SEQUENCE [LARGE SCALE GENOMIC DNA]</scope>
    <source>
        <strain evidence="7">csc3.9</strain>
    </source>
</reference>
<dbReference type="SUPFAM" id="SSF50621">
    <property type="entry name" value="Alanine racemase C-terminal domain-like"/>
    <property type="match status" value="1"/>
</dbReference>
<dbReference type="Gene3D" id="3.20.20.10">
    <property type="entry name" value="Alanine racemase"/>
    <property type="match status" value="1"/>
</dbReference>
<sequence length="408" mass="45030">MPEINDSNSPINLWWQRDDLKFHDNRLQLGQCDLTTLAEKVGTPAYVIRAPRVIQKLDALHRAFDQVGLDHRIFYAIKANRSPKLLTYLASQGKCGADVCSPSELVHALSCGFAEQNISFTGTSLSKRDIETLSKFDRLRLNLDSLSSLERLGQACPGREVGIRVNPDIGIGYSDNDLLQYSGVEATKFGIYLDRIPEALAIAEKYQLKIVRVHFHAGCGYLDRELDQLADVLNASRRFTELLPDLQELNIGGGLGVPHTKEDSPLNLQRWADVLAGTYADSGLNIAVEPGDFLIKDAGVLLTEVTYTEQRKDVQFLGLNAGFNLAMEPAFYGLPCEPVPTQLSTAEINHYTVVGNVNEALDKWAVNHPMPKPEEGDIVALINAGGYAASMRSEHCLRGDVQEVLLLD</sequence>
<dbReference type="PRINTS" id="PR01181">
    <property type="entry name" value="DAPDCRBXLASE"/>
</dbReference>
<keyword evidence="2" id="KW-0210">Decarboxylase</keyword>
<dbReference type="PANTHER" id="PTHR43727:SF2">
    <property type="entry name" value="GROUP IV DECARBOXYLASE"/>
    <property type="match status" value="1"/>
</dbReference>
<dbReference type="PRINTS" id="PR01179">
    <property type="entry name" value="ODADCRBXLASE"/>
</dbReference>
<evidence type="ECO:0000256" key="3">
    <source>
        <dbReference type="ARBA" id="ARBA00022898"/>
    </source>
</evidence>
<dbReference type="InterPro" id="IPR022653">
    <property type="entry name" value="De-COase2_pyr-phos_BS"/>
</dbReference>
<name>A0A7T4USB0_9GAMM</name>
<evidence type="ECO:0000313" key="7">
    <source>
        <dbReference type="Proteomes" id="UP000596063"/>
    </source>
</evidence>